<comment type="caution">
    <text evidence="2">The sequence shown here is derived from an EMBL/GenBank/DDBJ whole genome shotgun (WGS) entry which is preliminary data.</text>
</comment>
<keyword evidence="3" id="KW-1185">Reference proteome</keyword>
<evidence type="ECO:0000313" key="3">
    <source>
        <dbReference type="Proteomes" id="UP000614811"/>
    </source>
</evidence>
<organism evidence="2 3">
    <name type="scientific">Arenicella chitinivorans</name>
    <dbReference type="NCBI Taxonomy" id="1329800"/>
    <lineage>
        <taxon>Bacteria</taxon>
        <taxon>Pseudomonadati</taxon>
        <taxon>Pseudomonadota</taxon>
        <taxon>Gammaproteobacteria</taxon>
        <taxon>Arenicellales</taxon>
        <taxon>Arenicellaceae</taxon>
        <taxon>Arenicella</taxon>
    </lineage>
</organism>
<dbReference type="Proteomes" id="UP000614811">
    <property type="component" value="Unassembled WGS sequence"/>
</dbReference>
<evidence type="ECO:0000313" key="2">
    <source>
        <dbReference type="EMBL" id="GHA12050.1"/>
    </source>
</evidence>
<proteinExistence type="predicted"/>
<accession>A0A918RV07</accession>
<feature type="signal peptide" evidence="1">
    <location>
        <begin position="1"/>
        <end position="20"/>
    </location>
</feature>
<evidence type="ECO:0000256" key="1">
    <source>
        <dbReference type="SAM" id="SignalP"/>
    </source>
</evidence>
<dbReference type="AlphaFoldDB" id="A0A918RV07"/>
<protein>
    <submittedName>
        <fullName evidence="2">Uncharacterized protein</fullName>
    </submittedName>
</protein>
<dbReference type="EMBL" id="BMXA01000003">
    <property type="protein sequence ID" value="GHA12050.1"/>
    <property type="molecule type" value="Genomic_DNA"/>
</dbReference>
<reference evidence="2" key="2">
    <citation type="submission" date="2020-09" db="EMBL/GenBank/DDBJ databases">
        <authorList>
            <person name="Sun Q."/>
            <person name="Kim S."/>
        </authorList>
    </citation>
    <scope>NUCLEOTIDE SEQUENCE</scope>
    <source>
        <strain evidence="2">KCTC 12711</strain>
    </source>
</reference>
<feature type="chain" id="PRO_5037778755" evidence="1">
    <location>
        <begin position="21"/>
        <end position="471"/>
    </location>
</feature>
<sequence length="471" mass="51569">MRKLLTLFAFQIFCCSTAMAQSVTFTGAITRHAETDKNIAVSGQIYFVYGTSTTADLFENSVALPFSIPAGQRAVAYEKTLDWALAGSANPEGTYPSHNFFRVIVECQVNCQSANIQEAALAVLEGGVTANNRYNDAERFGEHARAGGYVVNPVLLPRYGHINGTIKLPSDTRLTQDLTLTLVGLDFGSCCYGSWIYPQPQQVTIPAGHTQIGFRYKVDTESLAVARTDDFRFGYLCDSAQCASLGLIKSGFLDADGNRLYTHRGLSGSEAINLEISKSDDTFRFDLPTPIVLRKNSPLTVVASRPESVDVEEGVSGKLIIERHTNYFACGIDAPSEINFGSANACFDYQNKTRTEIVSSADFQIAPGELASEPVILSIEYMDQLINPWPDGTARKLDHQRIKFVCESGCSSSKLRKEGYYREGTKYSAPGVTSATKFVLSSQFEAENWQITVPLSGSIDLTAILMLLEED</sequence>
<reference evidence="2" key="1">
    <citation type="journal article" date="2014" name="Int. J. Syst. Evol. Microbiol.">
        <title>Complete genome sequence of Corynebacterium casei LMG S-19264T (=DSM 44701T), isolated from a smear-ripened cheese.</title>
        <authorList>
            <consortium name="US DOE Joint Genome Institute (JGI-PGF)"/>
            <person name="Walter F."/>
            <person name="Albersmeier A."/>
            <person name="Kalinowski J."/>
            <person name="Ruckert C."/>
        </authorList>
    </citation>
    <scope>NUCLEOTIDE SEQUENCE</scope>
    <source>
        <strain evidence="2">KCTC 12711</strain>
    </source>
</reference>
<gene>
    <name evidence="2" type="ORF">GCM10008090_22360</name>
</gene>
<dbReference type="RefSeq" id="WP_189400995.1">
    <property type="nucleotide sequence ID" value="NZ_BMXA01000003.1"/>
</dbReference>
<name>A0A918RV07_9GAMM</name>
<keyword evidence="1" id="KW-0732">Signal</keyword>